<organism evidence="4 5">
    <name type="scientific">Ramlibacter pinisoli</name>
    <dbReference type="NCBI Taxonomy" id="2682844"/>
    <lineage>
        <taxon>Bacteria</taxon>
        <taxon>Pseudomonadati</taxon>
        <taxon>Pseudomonadota</taxon>
        <taxon>Betaproteobacteria</taxon>
        <taxon>Burkholderiales</taxon>
        <taxon>Comamonadaceae</taxon>
        <taxon>Ramlibacter</taxon>
    </lineage>
</organism>
<dbReference type="Proteomes" id="UP000469385">
    <property type="component" value="Unassembled WGS sequence"/>
</dbReference>
<comment type="caution">
    <text evidence="4">The sequence shown here is derived from an EMBL/GenBank/DDBJ whole genome shotgun (WGS) entry which is preliminary data.</text>
</comment>
<dbReference type="PROSITE" id="PS51257">
    <property type="entry name" value="PROKAR_LIPOPROTEIN"/>
    <property type="match status" value="1"/>
</dbReference>
<evidence type="ECO:0000256" key="1">
    <source>
        <dbReference type="SAM" id="MobiDB-lite"/>
    </source>
</evidence>
<sequence length="222" mass="24094">MPRCPRALAIAVTAGLLLLAGCAGNLVVDSTVQSFSGLKALPATPTYRFDRLPLQHTQPAQEQVEALADQALFKAGLRRDDLAPVYSVEVSARVQRTLSPWADPWDSWGWGGAAYPWGGYWRHGYGYPYPRADYIWFQREVGVVVRELASKQVVFESRAANDGPWADHAVVIGAMFDAAMVGFPNPPPGLRYVNVEVIRPQAQAAAPAPERAPASAPSPTGR</sequence>
<dbReference type="RefSeq" id="WP_157400528.1">
    <property type="nucleotide sequence ID" value="NZ_WSEL01000009.1"/>
</dbReference>
<evidence type="ECO:0000256" key="2">
    <source>
        <dbReference type="SAM" id="SignalP"/>
    </source>
</evidence>
<evidence type="ECO:0000259" key="3">
    <source>
        <dbReference type="Pfam" id="PF13590"/>
    </source>
</evidence>
<evidence type="ECO:0000313" key="5">
    <source>
        <dbReference type="Proteomes" id="UP000469385"/>
    </source>
</evidence>
<feature type="signal peptide" evidence="2">
    <location>
        <begin position="1"/>
        <end position="23"/>
    </location>
</feature>
<keyword evidence="5" id="KW-1185">Reference proteome</keyword>
<evidence type="ECO:0000313" key="4">
    <source>
        <dbReference type="EMBL" id="MVQ32588.1"/>
    </source>
</evidence>
<accession>A0A6N8J0N0</accession>
<reference evidence="4 5" key="1">
    <citation type="submission" date="2019-12" db="EMBL/GenBank/DDBJ databases">
        <authorList>
            <person name="Huq M.A."/>
        </authorList>
    </citation>
    <scope>NUCLEOTIDE SEQUENCE [LARGE SCALE GENOMIC DNA]</scope>
    <source>
        <strain evidence="4 5">MAH-25</strain>
    </source>
</reference>
<keyword evidence="2" id="KW-0732">Signal</keyword>
<feature type="domain" description="DUF4136" evidence="3">
    <location>
        <begin position="43"/>
        <end position="184"/>
    </location>
</feature>
<dbReference type="EMBL" id="WSEL01000009">
    <property type="protein sequence ID" value="MVQ32588.1"/>
    <property type="molecule type" value="Genomic_DNA"/>
</dbReference>
<proteinExistence type="predicted"/>
<feature type="chain" id="PRO_5027046863" description="DUF4136 domain-containing protein" evidence="2">
    <location>
        <begin position="24"/>
        <end position="222"/>
    </location>
</feature>
<protein>
    <recommendedName>
        <fullName evidence="3">DUF4136 domain-containing protein</fullName>
    </recommendedName>
</protein>
<dbReference type="Pfam" id="PF13590">
    <property type="entry name" value="DUF4136"/>
    <property type="match status" value="1"/>
</dbReference>
<dbReference type="InterPro" id="IPR025411">
    <property type="entry name" value="DUF4136"/>
</dbReference>
<feature type="region of interest" description="Disordered" evidence="1">
    <location>
        <begin position="203"/>
        <end position="222"/>
    </location>
</feature>
<gene>
    <name evidence="4" type="ORF">GON04_24245</name>
</gene>
<dbReference type="AlphaFoldDB" id="A0A6N8J0N0"/>
<dbReference type="Gene3D" id="3.30.160.670">
    <property type="match status" value="1"/>
</dbReference>
<name>A0A6N8J0N0_9BURK</name>